<reference evidence="3 4" key="1">
    <citation type="submission" date="2024-02" db="EMBL/GenBank/DDBJ databases">
        <title>First report Erwinia aphidicola in onion in Chile.</title>
        <authorList>
            <person name="Valenzuela M."/>
            <person name="Pena M."/>
            <person name="Dutta B."/>
        </authorList>
    </citation>
    <scope>NUCLEOTIDE SEQUENCE [LARGE SCALE GENOMIC DNA]</scope>
    <source>
        <strain evidence="3 4">QCJ3A</strain>
    </source>
</reference>
<accession>A0ABU8DIG3</accession>
<dbReference type="InterPro" id="IPR008966">
    <property type="entry name" value="Adhesion_dom_sf"/>
</dbReference>
<keyword evidence="4" id="KW-1185">Reference proteome</keyword>
<name>A0ABU8DIG3_ERWAP</name>
<dbReference type="RefSeq" id="WP_288500051.1">
    <property type="nucleotide sequence ID" value="NZ_JACXBP010000009.1"/>
</dbReference>
<keyword evidence="1" id="KW-0732">Signal</keyword>
<feature type="chain" id="PRO_5046906424" evidence="1">
    <location>
        <begin position="29"/>
        <end position="167"/>
    </location>
</feature>
<proteinExistence type="predicted"/>
<evidence type="ECO:0000256" key="1">
    <source>
        <dbReference type="SAM" id="SignalP"/>
    </source>
</evidence>
<feature type="domain" description="Fimbrial-type adhesion" evidence="2">
    <location>
        <begin position="34"/>
        <end position="167"/>
    </location>
</feature>
<dbReference type="Gene3D" id="2.60.40.1090">
    <property type="entry name" value="Fimbrial-type adhesion domain"/>
    <property type="match status" value="1"/>
</dbReference>
<gene>
    <name evidence="3" type="ORF">V8N49_16755</name>
</gene>
<evidence type="ECO:0000313" key="4">
    <source>
        <dbReference type="Proteomes" id="UP001306592"/>
    </source>
</evidence>
<sequence length="167" mass="17862">MKIKNNHAAAALALLVSIMSIWNFSAGAAMSTVQVKVTVVAPPPCIINGDKTIDVDFGTNVITKNVDGINYLRLVDYSLECNGNFSNAMKLMVMGNQTFFDTSALQTNIADFGIALRANGQPLTINNWVQFTYPDKPVLQAVPVKKAGATLTGGEFNAGATLMVAYQ</sequence>
<dbReference type="EMBL" id="JBANEI010000013">
    <property type="protein sequence ID" value="MEI2683299.1"/>
    <property type="molecule type" value="Genomic_DNA"/>
</dbReference>
<evidence type="ECO:0000259" key="2">
    <source>
        <dbReference type="Pfam" id="PF00419"/>
    </source>
</evidence>
<dbReference type="InterPro" id="IPR036937">
    <property type="entry name" value="Adhesion_dom_fimbrial_sf"/>
</dbReference>
<protein>
    <submittedName>
        <fullName evidence="3">Fimbrial protein</fullName>
    </submittedName>
</protein>
<dbReference type="Proteomes" id="UP001306592">
    <property type="component" value="Unassembled WGS sequence"/>
</dbReference>
<organism evidence="3 4">
    <name type="scientific">Erwinia aphidicola</name>
    <dbReference type="NCBI Taxonomy" id="68334"/>
    <lineage>
        <taxon>Bacteria</taxon>
        <taxon>Pseudomonadati</taxon>
        <taxon>Pseudomonadota</taxon>
        <taxon>Gammaproteobacteria</taxon>
        <taxon>Enterobacterales</taxon>
        <taxon>Erwiniaceae</taxon>
        <taxon>Erwinia</taxon>
    </lineage>
</organism>
<dbReference type="InterPro" id="IPR000259">
    <property type="entry name" value="Adhesion_dom_fimbrial"/>
</dbReference>
<evidence type="ECO:0000313" key="3">
    <source>
        <dbReference type="EMBL" id="MEI2683299.1"/>
    </source>
</evidence>
<comment type="caution">
    <text evidence="3">The sequence shown here is derived from an EMBL/GenBank/DDBJ whole genome shotgun (WGS) entry which is preliminary data.</text>
</comment>
<dbReference type="SUPFAM" id="SSF49401">
    <property type="entry name" value="Bacterial adhesins"/>
    <property type="match status" value="1"/>
</dbReference>
<dbReference type="Pfam" id="PF00419">
    <property type="entry name" value="Fimbrial"/>
    <property type="match status" value="1"/>
</dbReference>
<feature type="signal peptide" evidence="1">
    <location>
        <begin position="1"/>
        <end position="28"/>
    </location>
</feature>